<dbReference type="Proteomes" id="UP001234297">
    <property type="component" value="Chromosome 2"/>
</dbReference>
<gene>
    <name evidence="1" type="ORF">MRB53_004808</name>
</gene>
<comment type="caution">
    <text evidence="1">The sequence shown here is derived from an EMBL/GenBank/DDBJ whole genome shotgun (WGS) entry which is preliminary data.</text>
</comment>
<sequence>MSQARQSSLTNHLPYWPARDPAPLASQAEISLDTLTSQSKLLTAMLESPQMSHPPQHVDLRSIPQAVAINSSPAVRSGVATWSDFPDVISLSNSVQSGKNILQDKMDKQHNQHFAPPAGYGLQQQRLQPHHQPSLPHTITQPVDHSSGVVTPEKLVPSGIAQDPQILSILQQQYLLSQLQAPIPAQPSLPHTITQPVDQSSGVVTPEKLVPSGIAQDPQILSILQQQYLLSQLQAPIPAQLSVFDKLFLLMQQQQKQGQQQFLLQQQQHLPSPVPSEHQIHKQFIEPSYGQLQTAIQVGNTSADHLRLKQPHEAFQVHSQSGQTIPLSCDIHVNGPVPSLEDDQRSSLANLSSQISQDVSCTVSYGTSTIHFPHEVFENSTHQESCIVSLPQQNEDIKHKDNLLIPGVTDYSLLSEGKEKSLNDLILGKSDLVPGNLEDKVQDHALHKNAKISETITVASEAISSFVPTEESATIPVSTTAGKKKNISFPIKDDGMKVSFGDTVEKSEVQSEHHAELPAFVEVKNVDVKKSSVKKFRKQKNSRVQFSSDQGKGASKTVPLQQLKVEVETEWINAEDTQHETVVGAEVLYGTHCFEARDGKSAVSVAEASGSQPILDIVSGSLSENVLEMVECKSNSREVESELLQNTQATSGHRAWKPAPGLRAKSLLEIQQEEQRKAQKEMAVPEAPTVVNPMSSSAPTPWAGVGASSEPKTAKSIHKDARNTQFVIGNSENTTNSRSKKSQLHDLLAEEVLSEANERVSDIRDEIDKCFTMPPLPVMTTPSDVSGVDDHDFVEVKETKKSRKKAPKGKGTGVKVYPPVASVDLSAASVPTEKIKSSLQIEQEREMLPVPSSGPSLGDFVLWKGDQTNVVPGPSWSTDSGKLLKPTSLRDIQKEQEKKATSARQQTPAVPPPKDQSNPVPHGSGSSWHLSGTSLSKAASPVNISSHASAQSKSKAEDDFFWGPLDQSKQQSKQSDFPSLANPYSQGSQGTPAKGTVGGSMSQQKSLSSSPSAAQSSFKGRRDAITKHTETMDLRDWCESESLRLTGTKDTSFLEFCLKQSTSEAEILLTENLGSFDPGREFIDKFLNYKELLSSDVIELAFQSRNDQRMTGFIINNVNTDSVGAKDVDLDAAVGLDGSAHGGAKKGKKGKKVSPLVLGFNVVCNRIMMGEIQTVED</sequence>
<evidence type="ECO:0000313" key="2">
    <source>
        <dbReference type="Proteomes" id="UP001234297"/>
    </source>
</evidence>
<accession>A0ACC2MBL4</accession>
<organism evidence="1 2">
    <name type="scientific">Persea americana</name>
    <name type="common">Avocado</name>
    <dbReference type="NCBI Taxonomy" id="3435"/>
    <lineage>
        <taxon>Eukaryota</taxon>
        <taxon>Viridiplantae</taxon>
        <taxon>Streptophyta</taxon>
        <taxon>Embryophyta</taxon>
        <taxon>Tracheophyta</taxon>
        <taxon>Spermatophyta</taxon>
        <taxon>Magnoliopsida</taxon>
        <taxon>Magnoliidae</taxon>
        <taxon>Laurales</taxon>
        <taxon>Lauraceae</taxon>
        <taxon>Persea</taxon>
    </lineage>
</organism>
<proteinExistence type="predicted"/>
<evidence type="ECO:0000313" key="1">
    <source>
        <dbReference type="EMBL" id="KAJ8643060.1"/>
    </source>
</evidence>
<keyword evidence="2" id="KW-1185">Reference proteome</keyword>
<dbReference type="EMBL" id="CM056810">
    <property type="protein sequence ID" value="KAJ8643060.1"/>
    <property type="molecule type" value="Genomic_DNA"/>
</dbReference>
<name>A0ACC2MBL4_PERAE</name>
<protein>
    <submittedName>
        <fullName evidence="1">Uncharacterized protein</fullName>
    </submittedName>
</protein>
<reference evidence="1 2" key="1">
    <citation type="journal article" date="2022" name="Hortic Res">
        <title>A haplotype resolved chromosomal level avocado genome allows analysis of novel avocado genes.</title>
        <authorList>
            <person name="Nath O."/>
            <person name="Fletcher S.J."/>
            <person name="Hayward A."/>
            <person name="Shaw L.M."/>
            <person name="Masouleh A.K."/>
            <person name="Furtado A."/>
            <person name="Henry R.J."/>
            <person name="Mitter N."/>
        </authorList>
    </citation>
    <scope>NUCLEOTIDE SEQUENCE [LARGE SCALE GENOMIC DNA]</scope>
    <source>
        <strain evidence="2">cv. Hass</strain>
    </source>
</reference>